<keyword evidence="2 6" id="KW-0689">Ribosomal protein</keyword>
<dbReference type="InterPro" id="IPR020568">
    <property type="entry name" value="Ribosomal_Su5_D2-typ_SF"/>
</dbReference>
<dbReference type="Pfam" id="PF00380">
    <property type="entry name" value="Ribosomal_S9"/>
    <property type="match status" value="1"/>
</dbReference>
<dbReference type="PANTHER" id="PTHR21569:SF1">
    <property type="entry name" value="SMALL RIBOSOMAL SUBUNIT PROTEIN US9M"/>
    <property type="match status" value="1"/>
</dbReference>
<dbReference type="SUPFAM" id="SSF54211">
    <property type="entry name" value="Ribosomal protein S5 domain 2-like"/>
    <property type="match status" value="1"/>
</dbReference>
<evidence type="ECO:0000256" key="5">
    <source>
        <dbReference type="ARBA" id="ARBA00042623"/>
    </source>
</evidence>
<dbReference type="Proteomes" id="UP000177798">
    <property type="component" value="Chromosome 3"/>
</dbReference>
<dbReference type="GO" id="GO:0005737">
    <property type="term" value="C:cytoplasm"/>
    <property type="evidence" value="ECO:0007669"/>
    <property type="project" value="UniProtKB-ARBA"/>
</dbReference>
<proteinExistence type="inferred from homology"/>
<evidence type="ECO:0000256" key="4">
    <source>
        <dbReference type="ARBA" id="ARBA00039318"/>
    </source>
</evidence>
<dbReference type="OrthoDB" id="10254627at2759"/>
<dbReference type="PANTHER" id="PTHR21569">
    <property type="entry name" value="RIBOSOMAL PROTEIN S9"/>
    <property type="match status" value="1"/>
</dbReference>
<dbReference type="GO" id="GO:0015935">
    <property type="term" value="C:small ribosomal subunit"/>
    <property type="evidence" value="ECO:0007669"/>
    <property type="project" value="UniProtKB-ARBA"/>
</dbReference>
<reference evidence="9" key="1">
    <citation type="journal article" date="2017" name="Genome Biol. Evol.">
        <title>The complete genome sequence of the phytopathogenic fungus Sclerotinia sclerotiorum reveals insights into the genome architecture of broad host range pathogens.</title>
        <authorList>
            <person name="Derbyshire M."/>
            <person name="Denton-Giles M."/>
            <person name="Hegedus D."/>
            <person name="Seifbarghy S."/>
            <person name="Rollins J."/>
            <person name="van Kan J."/>
            <person name="Seidl M.F."/>
            <person name="Faino L."/>
            <person name="Mbengue M."/>
            <person name="Navaud O."/>
            <person name="Raffaele S."/>
            <person name="Hammond-Kosack K."/>
            <person name="Heard S."/>
            <person name="Oliver R."/>
        </authorList>
    </citation>
    <scope>NUCLEOTIDE SEQUENCE [LARGE SCALE GENOMIC DNA]</scope>
    <source>
        <strain evidence="9">ATCC 18683 / 1980 / Ss-1</strain>
    </source>
</reference>
<dbReference type="InterPro" id="IPR014721">
    <property type="entry name" value="Ribsml_uS5_D2-typ_fold_subgr"/>
</dbReference>
<dbReference type="FunFam" id="3.30.230.10:FF:000001">
    <property type="entry name" value="30S ribosomal protein S9"/>
    <property type="match status" value="1"/>
</dbReference>
<dbReference type="NCBIfam" id="NF001099">
    <property type="entry name" value="PRK00132.1"/>
    <property type="match status" value="1"/>
</dbReference>
<dbReference type="InterPro" id="IPR000754">
    <property type="entry name" value="Ribosomal_uS9"/>
</dbReference>
<gene>
    <name evidence="8" type="ORF">sscle_03g028830</name>
</gene>
<protein>
    <recommendedName>
        <fullName evidence="4">Small ribosomal subunit protein uS9m</fullName>
    </recommendedName>
    <alternativeName>
        <fullName evidence="5">37S ribosomal protein S9, mitochondrial</fullName>
    </alternativeName>
</protein>
<dbReference type="VEuPathDB" id="FungiDB:sscle_03g028830"/>
<name>A0A1D9Q0N9_SCLS1</name>
<dbReference type="PROSITE" id="PS00360">
    <property type="entry name" value="RIBOSOMAL_S9"/>
    <property type="match status" value="1"/>
</dbReference>
<comment type="similarity">
    <text evidence="1 6">Belongs to the universal ribosomal protein uS9 family.</text>
</comment>
<dbReference type="InterPro" id="IPR023035">
    <property type="entry name" value="Ribosomal_uS9_bac/plastid"/>
</dbReference>
<dbReference type="EMBL" id="CP017816">
    <property type="protein sequence ID" value="APA08113.1"/>
    <property type="molecule type" value="Genomic_DNA"/>
</dbReference>
<evidence type="ECO:0000256" key="7">
    <source>
        <dbReference type="SAM" id="MobiDB-lite"/>
    </source>
</evidence>
<dbReference type="AlphaFoldDB" id="A0A1D9Q0N9"/>
<evidence type="ECO:0000313" key="9">
    <source>
        <dbReference type="Proteomes" id="UP000177798"/>
    </source>
</evidence>
<evidence type="ECO:0000256" key="6">
    <source>
        <dbReference type="RuleBase" id="RU003815"/>
    </source>
</evidence>
<evidence type="ECO:0000313" key="8">
    <source>
        <dbReference type="EMBL" id="APA08113.1"/>
    </source>
</evidence>
<evidence type="ECO:0000256" key="1">
    <source>
        <dbReference type="ARBA" id="ARBA00005251"/>
    </source>
</evidence>
<dbReference type="GO" id="GO:0003735">
    <property type="term" value="F:structural constituent of ribosome"/>
    <property type="evidence" value="ECO:0007669"/>
    <property type="project" value="InterPro"/>
</dbReference>
<accession>A0A1D9Q0N9</accession>
<evidence type="ECO:0000256" key="2">
    <source>
        <dbReference type="ARBA" id="ARBA00022980"/>
    </source>
</evidence>
<organism evidence="8 9">
    <name type="scientific">Sclerotinia sclerotiorum (strain ATCC 18683 / 1980 / Ss-1)</name>
    <name type="common">White mold</name>
    <name type="synonym">Whetzelinia sclerotiorum</name>
    <dbReference type="NCBI Taxonomy" id="665079"/>
    <lineage>
        <taxon>Eukaryota</taxon>
        <taxon>Fungi</taxon>
        <taxon>Dikarya</taxon>
        <taxon>Ascomycota</taxon>
        <taxon>Pezizomycotina</taxon>
        <taxon>Leotiomycetes</taxon>
        <taxon>Helotiales</taxon>
        <taxon>Sclerotiniaceae</taxon>
        <taxon>Sclerotinia</taxon>
    </lineage>
</organism>
<dbReference type="InterPro" id="IPR020574">
    <property type="entry name" value="Ribosomal_uS9_CS"/>
</dbReference>
<feature type="region of interest" description="Disordered" evidence="7">
    <location>
        <begin position="296"/>
        <end position="317"/>
    </location>
</feature>
<dbReference type="GO" id="GO:0006412">
    <property type="term" value="P:translation"/>
    <property type="evidence" value="ECO:0007669"/>
    <property type="project" value="InterPro"/>
</dbReference>
<evidence type="ECO:0000256" key="3">
    <source>
        <dbReference type="ARBA" id="ARBA00023274"/>
    </source>
</evidence>
<keyword evidence="3 6" id="KW-0687">Ribonucleoprotein</keyword>
<sequence>MKTSWLPVSLREGLRCAYSNQPTLPRTLLRNRIPLSSPSRSFTTTSQLRDSIAAPEINFPDEGGRETGEQGPPKFYARLVPYSPSYFTAQPSYTDNLLHLQSLLRKYSKLPVVQPGEAPRVAWRSLMEYRDQTGEAVRSSKYHKIVETLHRLNHIHPSVMPPDVKEVINIYKRDINPHENLAKPIPIDSFGRALGVGRRKSSVARAYLVEGTGEVLINGKTLADAFGRHHDRESAIWALKATDRIDKYNLWALVSGGGTTGQAEALTLAVGKALLSHEPALKPALRRAGCVTRDPRRVERKKPGHVKARKMPAWVKR</sequence>
<dbReference type="Gene3D" id="3.30.230.10">
    <property type="match status" value="1"/>
</dbReference>
<feature type="compositionally biased region" description="Basic residues" evidence="7">
    <location>
        <begin position="298"/>
        <end position="317"/>
    </location>
</feature>